<evidence type="ECO:0000313" key="2">
    <source>
        <dbReference type="Proteomes" id="UP000460272"/>
    </source>
</evidence>
<dbReference type="Pfam" id="PF13328">
    <property type="entry name" value="HD_4"/>
    <property type="match status" value="1"/>
</dbReference>
<keyword evidence="2" id="KW-1185">Reference proteome</keyword>
<gene>
    <name evidence="1" type="ORF">EAS64_39600</name>
</gene>
<comment type="caution">
    <text evidence="1">The sequence shown here is derived from an EMBL/GenBank/DDBJ whole genome shotgun (WGS) entry which is preliminary data.</text>
</comment>
<dbReference type="InterPro" id="IPR052194">
    <property type="entry name" value="MESH1"/>
</dbReference>
<dbReference type="PANTHER" id="PTHR46246">
    <property type="entry name" value="GUANOSINE-3',5'-BIS(DIPHOSPHATE) 3'-PYROPHOSPHOHYDROLASE MESH1"/>
    <property type="match status" value="1"/>
</dbReference>
<dbReference type="EMBL" id="RPFW01000010">
    <property type="protein sequence ID" value="TVZ00215.1"/>
    <property type="molecule type" value="Genomic_DNA"/>
</dbReference>
<evidence type="ECO:0000313" key="1">
    <source>
        <dbReference type="EMBL" id="TVZ00215.1"/>
    </source>
</evidence>
<dbReference type="Gene3D" id="1.10.3210.10">
    <property type="entry name" value="Hypothetical protein af1432"/>
    <property type="match status" value="1"/>
</dbReference>
<dbReference type="GO" id="GO:0008893">
    <property type="term" value="F:guanosine-3',5'-bis(diphosphate) 3'-diphosphatase activity"/>
    <property type="evidence" value="ECO:0007669"/>
    <property type="project" value="TreeGrafter"/>
</dbReference>
<protein>
    <submittedName>
        <fullName evidence="1">HD domain-containing protein</fullName>
    </submittedName>
</protein>
<reference evidence="1 2" key="1">
    <citation type="submission" date="2018-11" db="EMBL/GenBank/DDBJ databases">
        <title>Trebonia kvetii gen.nov., sp.nov., a novel acidophilic actinobacterium, and proposal of the new actinobacterial family Treboniaceae fam. nov.</title>
        <authorList>
            <person name="Rapoport D."/>
            <person name="Sagova-Mareckova M."/>
            <person name="Sedlacek I."/>
            <person name="Provaznik J."/>
            <person name="Kralova S."/>
            <person name="Pavlinic D."/>
            <person name="Benes V."/>
            <person name="Kopecky J."/>
        </authorList>
    </citation>
    <scope>NUCLEOTIDE SEQUENCE [LARGE SCALE GENOMIC DNA]</scope>
    <source>
        <strain evidence="1 2">15Tr583</strain>
    </source>
</reference>
<dbReference type="SUPFAM" id="SSF109604">
    <property type="entry name" value="HD-domain/PDEase-like"/>
    <property type="match status" value="1"/>
</dbReference>
<organism evidence="1 2">
    <name type="scientific">Trebonia kvetii</name>
    <dbReference type="NCBI Taxonomy" id="2480626"/>
    <lineage>
        <taxon>Bacteria</taxon>
        <taxon>Bacillati</taxon>
        <taxon>Actinomycetota</taxon>
        <taxon>Actinomycetes</taxon>
        <taxon>Streptosporangiales</taxon>
        <taxon>Treboniaceae</taxon>
        <taxon>Trebonia</taxon>
    </lineage>
</organism>
<name>A0A6P2BPX5_9ACTN</name>
<accession>A0A6P2BPX5</accession>
<sequence>MPLHAITSVHGEAGLRERLLPEISAFPAAQRARALAALELASRLHAQDRRQREPYANHVLRVTIRILSHYRLTDPDVTCAALLHDAVEDHAEDIEPGGSRQDALAVLASRFGASTAGLVAAVTNPVYEPGRDEHEQYREHVIASLQASPLARVIKASDFTDNAVGLFHTTGPKLVKLASKYRPLVPVLRKLILRPDTPLTPDVKDKIRRQFDNAEDRFAAISG</sequence>
<dbReference type="OrthoDB" id="9802385at2"/>
<dbReference type="Proteomes" id="UP000460272">
    <property type="component" value="Unassembled WGS sequence"/>
</dbReference>
<dbReference type="PANTHER" id="PTHR46246:SF1">
    <property type="entry name" value="GUANOSINE-3',5'-BIS(DIPHOSPHATE) 3'-PYROPHOSPHOHYDROLASE MESH1"/>
    <property type="match status" value="1"/>
</dbReference>
<dbReference type="AlphaFoldDB" id="A0A6P2BPX5"/>
<proteinExistence type="predicted"/>